<name>A0A517YB79_9BACT</name>
<evidence type="ECO:0000313" key="3">
    <source>
        <dbReference type="Proteomes" id="UP000315017"/>
    </source>
</evidence>
<dbReference type="InterPro" id="IPR008538">
    <property type="entry name" value="Uma2"/>
</dbReference>
<dbReference type="Proteomes" id="UP000315017">
    <property type="component" value="Chromosome"/>
</dbReference>
<evidence type="ECO:0000313" key="2">
    <source>
        <dbReference type="EMBL" id="QDU27429.1"/>
    </source>
</evidence>
<dbReference type="SUPFAM" id="SSF52980">
    <property type="entry name" value="Restriction endonuclease-like"/>
    <property type="match status" value="1"/>
</dbReference>
<keyword evidence="3" id="KW-1185">Reference proteome</keyword>
<accession>A0A517YB79</accession>
<dbReference type="InterPro" id="IPR011335">
    <property type="entry name" value="Restrct_endonuc-II-like"/>
</dbReference>
<dbReference type="EMBL" id="CP036274">
    <property type="protein sequence ID" value="QDU27429.1"/>
    <property type="molecule type" value="Genomic_DNA"/>
</dbReference>
<dbReference type="InterPro" id="IPR012296">
    <property type="entry name" value="Nuclease_put_TT1808"/>
</dbReference>
<dbReference type="AlphaFoldDB" id="A0A517YB79"/>
<dbReference type="RefSeq" id="WP_145088270.1">
    <property type="nucleotide sequence ID" value="NZ_CP036274.1"/>
</dbReference>
<reference evidence="2 3" key="1">
    <citation type="submission" date="2019-02" db="EMBL/GenBank/DDBJ databases">
        <title>Deep-cultivation of Planctomycetes and their phenomic and genomic characterization uncovers novel biology.</title>
        <authorList>
            <person name="Wiegand S."/>
            <person name="Jogler M."/>
            <person name="Boedeker C."/>
            <person name="Pinto D."/>
            <person name="Vollmers J."/>
            <person name="Rivas-Marin E."/>
            <person name="Kohn T."/>
            <person name="Peeters S.H."/>
            <person name="Heuer A."/>
            <person name="Rast P."/>
            <person name="Oberbeckmann S."/>
            <person name="Bunk B."/>
            <person name="Jeske O."/>
            <person name="Meyerdierks A."/>
            <person name="Storesund J.E."/>
            <person name="Kallscheuer N."/>
            <person name="Luecker S."/>
            <person name="Lage O.M."/>
            <person name="Pohl T."/>
            <person name="Merkel B.J."/>
            <person name="Hornburger P."/>
            <person name="Mueller R.-W."/>
            <person name="Bruemmer F."/>
            <person name="Labrenz M."/>
            <person name="Spormann A.M."/>
            <person name="Op den Camp H."/>
            <person name="Overmann J."/>
            <person name="Amann R."/>
            <person name="Jetten M.S.M."/>
            <person name="Mascher T."/>
            <person name="Medema M.H."/>
            <person name="Devos D.P."/>
            <person name="Kaster A.-K."/>
            <person name="Ovreas L."/>
            <person name="Rohde M."/>
            <person name="Galperin M.Y."/>
            <person name="Jogler C."/>
        </authorList>
    </citation>
    <scope>NUCLEOTIDE SEQUENCE [LARGE SCALE GENOMIC DNA]</scope>
    <source>
        <strain evidence="2 3">ETA_A8</strain>
    </source>
</reference>
<protein>
    <recommendedName>
        <fullName evidence="1">Putative restriction endonuclease domain-containing protein</fullName>
    </recommendedName>
</protein>
<dbReference type="KEGG" id="aagg:ETAA8_25160"/>
<gene>
    <name evidence="2" type="ORF">ETAA8_25160</name>
</gene>
<dbReference type="CDD" id="cd06260">
    <property type="entry name" value="DUF820-like"/>
    <property type="match status" value="1"/>
</dbReference>
<dbReference type="OrthoDB" id="269716at2"/>
<sequence>MSTVFFQSLPSPVTPIAEQAPPLQSGDRLTRDEFERRYSVAPSHIRAELVEGIVYVMGPPVSEQYHAIPHGDFVTWMGVYKIYTPGVQLYDNATVRLDSDNEFQPDAALRILPEFGGQSRTRDNFIDGAPELVAEIAASSASYDLGEKLKVYRRAGVREYVVWRTWDGAIDWFSLQAGQYVPQSPDQQGLHKSEVFPGLWLDPAAMLAGNGVRVIEVLQQGLATAEHAKFVTDLATKFRSLE</sequence>
<organism evidence="2 3">
    <name type="scientific">Anatilimnocola aggregata</name>
    <dbReference type="NCBI Taxonomy" id="2528021"/>
    <lineage>
        <taxon>Bacteria</taxon>
        <taxon>Pseudomonadati</taxon>
        <taxon>Planctomycetota</taxon>
        <taxon>Planctomycetia</taxon>
        <taxon>Pirellulales</taxon>
        <taxon>Pirellulaceae</taxon>
        <taxon>Anatilimnocola</taxon>
    </lineage>
</organism>
<feature type="domain" description="Putative restriction endonuclease" evidence="1">
    <location>
        <begin position="32"/>
        <end position="202"/>
    </location>
</feature>
<evidence type="ECO:0000259" key="1">
    <source>
        <dbReference type="Pfam" id="PF05685"/>
    </source>
</evidence>
<dbReference type="Gene3D" id="3.90.1570.10">
    <property type="entry name" value="tt1808, chain A"/>
    <property type="match status" value="1"/>
</dbReference>
<dbReference type="PANTHER" id="PTHR35400">
    <property type="entry name" value="SLR1083 PROTEIN"/>
    <property type="match status" value="1"/>
</dbReference>
<proteinExistence type="predicted"/>
<dbReference type="Pfam" id="PF05685">
    <property type="entry name" value="Uma2"/>
    <property type="match status" value="1"/>
</dbReference>
<dbReference type="PANTHER" id="PTHR35400:SF3">
    <property type="entry name" value="SLL1072 PROTEIN"/>
    <property type="match status" value="1"/>
</dbReference>